<evidence type="ECO:0000256" key="1">
    <source>
        <dbReference type="ARBA" id="ARBA00004572"/>
    </source>
</evidence>
<evidence type="ECO:0000313" key="15">
    <source>
        <dbReference type="Proteomes" id="UP000825935"/>
    </source>
</evidence>
<comment type="subcellular location">
    <subcellularLocation>
        <location evidence="1">Mitochondrion outer membrane</location>
        <topology evidence="1">Single-pass membrane protein</topology>
    </subcellularLocation>
</comment>
<sequence length="101" mass="10961">MPPPSSSKRIVPASKKAADESRTLERMTKAITESSLYLHFKGSGKKLLLSTGKAAWIAGTSFLVLFVPLFIEIERDAQLAELESHQATLLGAPSQPPSLLR</sequence>
<evidence type="ECO:0000256" key="12">
    <source>
        <dbReference type="SAM" id="MobiDB-lite"/>
    </source>
</evidence>
<keyword evidence="5" id="KW-1000">Mitochondrion outer membrane</keyword>
<keyword evidence="11" id="KW-0675">Receptor</keyword>
<evidence type="ECO:0000256" key="7">
    <source>
        <dbReference type="ARBA" id="ARBA00022989"/>
    </source>
</evidence>
<dbReference type="GO" id="GO:0005741">
    <property type="term" value="C:mitochondrial outer membrane"/>
    <property type="evidence" value="ECO:0007669"/>
    <property type="project" value="UniProtKB-SubCell"/>
</dbReference>
<name>A0A8T2QQS9_CERRI</name>
<evidence type="ECO:0000256" key="3">
    <source>
        <dbReference type="ARBA" id="ARBA00022448"/>
    </source>
</evidence>
<evidence type="ECO:0000256" key="13">
    <source>
        <dbReference type="SAM" id="Phobius"/>
    </source>
</evidence>
<organism evidence="14 15">
    <name type="scientific">Ceratopteris richardii</name>
    <name type="common">Triangle waterfern</name>
    <dbReference type="NCBI Taxonomy" id="49495"/>
    <lineage>
        <taxon>Eukaryota</taxon>
        <taxon>Viridiplantae</taxon>
        <taxon>Streptophyta</taxon>
        <taxon>Embryophyta</taxon>
        <taxon>Tracheophyta</taxon>
        <taxon>Polypodiopsida</taxon>
        <taxon>Polypodiidae</taxon>
        <taxon>Polypodiales</taxon>
        <taxon>Pteridineae</taxon>
        <taxon>Pteridaceae</taxon>
        <taxon>Parkerioideae</taxon>
        <taxon>Ceratopteris</taxon>
    </lineage>
</organism>
<protein>
    <recommendedName>
        <fullName evidence="16">Mitochondrial import receptor subunit TOM22 homolog</fullName>
    </recommendedName>
</protein>
<evidence type="ECO:0000256" key="8">
    <source>
        <dbReference type="ARBA" id="ARBA00023010"/>
    </source>
</evidence>
<keyword evidence="8" id="KW-0811">Translocation</keyword>
<evidence type="ECO:0000256" key="6">
    <source>
        <dbReference type="ARBA" id="ARBA00022927"/>
    </source>
</evidence>
<keyword evidence="9" id="KW-0496">Mitochondrion</keyword>
<dbReference type="GO" id="GO:0006886">
    <property type="term" value="P:intracellular protein transport"/>
    <property type="evidence" value="ECO:0007669"/>
    <property type="project" value="InterPro"/>
</dbReference>
<dbReference type="CDD" id="cd22884">
    <property type="entry name" value="TOM22"/>
    <property type="match status" value="1"/>
</dbReference>
<reference evidence="14" key="1">
    <citation type="submission" date="2021-08" db="EMBL/GenBank/DDBJ databases">
        <title>WGS assembly of Ceratopteris richardii.</title>
        <authorList>
            <person name="Marchant D.B."/>
            <person name="Chen G."/>
            <person name="Jenkins J."/>
            <person name="Shu S."/>
            <person name="Leebens-Mack J."/>
            <person name="Grimwood J."/>
            <person name="Schmutz J."/>
            <person name="Soltis P."/>
            <person name="Soltis D."/>
            <person name="Chen Z.-H."/>
        </authorList>
    </citation>
    <scope>NUCLEOTIDE SEQUENCE</scope>
    <source>
        <strain evidence="14">Whitten #5841</strain>
        <tissue evidence="14">Leaf</tissue>
    </source>
</reference>
<evidence type="ECO:0000256" key="4">
    <source>
        <dbReference type="ARBA" id="ARBA00022692"/>
    </source>
</evidence>
<dbReference type="EMBL" id="CM035437">
    <property type="protein sequence ID" value="KAH7286317.1"/>
    <property type="molecule type" value="Genomic_DNA"/>
</dbReference>
<evidence type="ECO:0000256" key="10">
    <source>
        <dbReference type="ARBA" id="ARBA00023136"/>
    </source>
</evidence>
<keyword evidence="3" id="KW-0813">Transport</keyword>
<comment type="caution">
    <text evidence="14">The sequence shown here is derived from an EMBL/GenBank/DDBJ whole genome shotgun (WGS) entry which is preliminary data.</text>
</comment>
<keyword evidence="6" id="KW-0653">Protein transport</keyword>
<keyword evidence="7 13" id="KW-1133">Transmembrane helix</keyword>
<comment type="similarity">
    <text evidence="2">Belongs to the Tom22 family.</text>
</comment>
<keyword evidence="4 13" id="KW-0812">Transmembrane</keyword>
<evidence type="ECO:0000313" key="14">
    <source>
        <dbReference type="EMBL" id="KAH7286317.1"/>
    </source>
</evidence>
<keyword evidence="15" id="KW-1185">Reference proteome</keyword>
<dbReference type="AlphaFoldDB" id="A0A8T2QQS9"/>
<evidence type="ECO:0008006" key="16">
    <source>
        <dbReference type="Google" id="ProtNLM"/>
    </source>
</evidence>
<dbReference type="InterPro" id="IPR005683">
    <property type="entry name" value="Tom22"/>
</dbReference>
<dbReference type="OMA" id="MNMMQDL"/>
<dbReference type="PANTHER" id="PTHR46867:SF4">
    <property type="entry name" value="MITOCHONDRIAL IMPORT RECEPTOR SUBUNIT TOM9-2"/>
    <property type="match status" value="1"/>
</dbReference>
<dbReference type="Proteomes" id="UP000825935">
    <property type="component" value="Chromosome 32"/>
</dbReference>
<feature type="region of interest" description="Disordered" evidence="12">
    <location>
        <begin position="1"/>
        <end position="23"/>
    </location>
</feature>
<evidence type="ECO:0000256" key="5">
    <source>
        <dbReference type="ARBA" id="ARBA00022787"/>
    </source>
</evidence>
<dbReference type="PANTHER" id="PTHR46867">
    <property type="entry name" value="MITOCHONDRIAL IMPORT RECEPTOR SUBUNIT TOM9-2"/>
    <property type="match status" value="1"/>
</dbReference>
<accession>A0A8T2QQS9</accession>
<dbReference type="InterPro" id="IPR017411">
    <property type="entry name" value="Tom22_pln"/>
</dbReference>
<dbReference type="Pfam" id="PF04281">
    <property type="entry name" value="Tom22"/>
    <property type="match status" value="1"/>
</dbReference>
<proteinExistence type="inferred from homology"/>
<evidence type="ECO:0000256" key="2">
    <source>
        <dbReference type="ARBA" id="ARBA00009874"/>
    </source>
</evidence>
<keyword evidence="10 13" id="KW-0472">Membrane</keyword>
<evidence type="ECO:0000256" key="11">
    <source>
        <dbReference type="ARBA" id="ARBA00023170"/>
    </source>
</evidence>
<gene>
    <name evidence="14" type="ORF">KP509_32G000700</name>
</gene>
<dbReference type="OrthoDB" id="10016939at2759"/>
<evidence type="ECO:0000256" key="9">
    <source>
        <dbReference type="ARBA" id="ARBA00023128"/>
    </source>
</evidence>
<feature type="transmembrane region" description="Helical" evidence="13">
    <location>
        <begin position="54"/>
        <end position="71"/>
    </location>
</feature>